<proteinExistence type="predicted"/>
<comment type="caution">
    <text evidence="3">The sequence shown here is derived from an EMBL/GenBank/DDBJ whole genome shotgun (WGS) entry which is preliminary data.</text>
</comment>
<reference evidence="3 4" key="1">
    <citation type="submission" date="2015-10" db="EMBL/GenBank/DDBJ databases">
        <title>Draft genome sequence of Streptomyces corchorusii DSM 40340, type strain for the species Streptomyces corchorusii.</title>
        <authorList>
            <person name="Ruckert C."/>
            <person name="Winkler A."/>
            <person name="Kalinowski J."/>
            <person name="Kampfer P."/>
            <person name="Glaeser S."/>
        </authorList>
    </citation>
    <scope>NUCLEOTIDE SEQUENCE [LARGE SCALE GENOMIC DNA]</scope>
    <source>
        <strain evidence="3 4">DSM 40340</strain>
    </source>
</reference>
<keyword evidence="2" id="KW-1133">Transmembrane helix</keyword>
<dbReference type="EMBL" id="LMWP01000002">
    <property type="protein sequence ID" value="KUN32490.1"/>
    <property type="molecule type" value="Genomic_DNA"/>
</dbReference>
<feature type="compositionally biased region" description="Acidic residues" evidence="1">
    <location>
        <begin position="91"/>
        <end position="101"/>
    </location>
</feature>
<protein>
    <submittedName>
        <fullName evidence="3">Uncharacterized protein</fullName>
    </submittedName>
</protein>
<dbReference type="Proteomes" id="UP000053398">
    <property type="component" value="Unassembled WGS sequence"/>
</dbReference>
<dbReference type="RefSeq" id="WP_059261701.1">
    <property type="nucleotide sequence ID" value="NZ_KQ948351.1"/>
</dbReference>
<evidence type="ECO:0000313" key="4">
    <source>
        <dbReference type="Proteomes" id="UP000053398"/>
    </source>
</evidence>
<gene>
    <name evidence="3" type="ORF">AQJ11_02900</name>
</gene>
<keyword evidence="2" id="KW-0472">Membrane</keyword>
<accession>A0A101QMD3</accession>
<dbReference type="AlphaFoldDB" id="A0A101QMD3"/>
<feature type="compositionally biased region" description="Acidic residues" evidence="1">
    <location>
        <begin position="122"/>
        <end position="140"/>
    </location>
</feature>
<evidence type="ECO:0000256" key="2">
    <source>
        <dbReference type="SAM" id="Phobius"/>
    </source>
</evidence>
<keyword evidence="2" id="KW-0812">Transmembrane</keyword>
<feature type="transmembrane region" description="Helical" evidence="2">
    <location>
        <begin position="256"/>
        <end position="275"/>
    </location>
</feature>
<keyword evidence="4" id="KW-1185">Reference proteome</keyword>
<sequence>MTDHTDLDQGETAVRAMLRKLGARPAGHAAADDEQPAPAPAVVIPPRPDYAPHVPVPAPRRGSGRLPDWWAKDKPQLGDEPAPLAPAAEEPATDDQPDQEPAEQPAPRPQPRLRTVEKPAAPDDELGEEDEEDPGDYDQPVEEKRRTKWVARVRRPDREPTRPPFGTAAPLYYQREKKSLAELVREIPAHRKWLLYAGSGFAAGWYFHIPQFVRDATASVAQHGGPLRDNPDVYFWGVAAAVALSLDRATRRSWFLIAWATRGLTVCFVVGALLYGNAIQT</sequence>
<name>A0A101QMD3_STRCK</name>
<feature type="compositionally biased region" description="Pro residues" evidence="1">
    <location>
        <begin position="37"/>
        <end position="58"/>
    </location>
</feature>
<evidence type="ECO:0000313" key="3">
    <source>
        <dbReference type="EMBL" id="KUN32490.1"/>
    </source>
</evidence>
<evidence type="ECO:0000256" key="1">
    <source>
        <dbReference type="SAM" id="MobiDB-lite"/>
    </source>
</evidence>
<organism evidence="3 4">
    <name type="scientific">Streptomyces corchorusii</name>
    <name type="common">Streptomyces chibaensis</name>
    <dbReference type="NCBI Taxonomy" id="1903"/>
    <lineage>
        <taxon>Bacteria</taxon>
        <taxon>Bacillati</taxon>
        <taxon>Actinomycetota</taxon>
        <taxon>Actinomycetes</taxon>
        <taxon>Kitasatosporales</taxon>
        <taxon>Streptomycetaceae</taxon>
        <taxon>Streptomyces</taxon>
    </lineage>
</organism>
<feature type="region of interest" description="Disordered" evidence="1">
    <location>
        <begin position="1"/>
        <end position="168"/>
    </location>
</feature>
<feature type="compositionally biased region" description="Low complexity" evidence="1">
    <location>
        <begin position="79"/>
        <end position="90"/>
    </location>
</feature>